<dbReference type="InterPro" id="IPR041685">
    <property type="entry name" value="AAA_GajA/Old/RecF-like"/>
</dbReference>
<dbReference type="SUPFAM" id="SSF52540">
    <property type="entry name" value="P-loop containing nucleoside triphosphate hydrolases"/>
    <property type="match status" value="1"/>
</dbReference>
<name>A0A2A6J211_9HYPH</name>
<reference evidence="2 3" key="1">
    <citation type="submission" date="2017-09" db="EMBL/GenBank/DDBJ databases">
        <title>Comparative genomics of rhizobia isolated from Phaseolus vulgaris in China.</title>
        <authorList>
            <person name="Tong W."/>
        </authorList>
    </citation>
    <scope>NUCLEOTIDE SEQUENCE [LARGE SCALE GENOMIC DNA]</scope>
    <source>
        <strain evidence="2 3">C5</strain>
    </source>
</reference>
<dbReference type="InterPro" id="IPR027417">
    <property type="entry name" value="P-loop_NTPase"/>
</dbReference>
<protein>
    <submittedName>
        <fullName evidence="2">AAA family ATPase</fullName>
    </submittedName>
</protein>
<feature type="domain" description="Endonuclease GajA/Old nuclease/RecF-like AAA" evidence="1">
    <location>
        <begin position="200"/>
        <end position="273"/>
    </location>
</feature>
<dbReference type="Proteomes" id="UP000220768">
    <property type="component" value="Unassembled WGS sequence"/>
</dbReference>
<evidence type="ECO:0000313" key="2">
    <source>
        <dbReference type="EMBL" id="PDT00052.1"/>
    </source>
</evidence>
<sequence>MSKFDSQKRFANFGPVIVKAKINGFRGVNAEINFEYPVTALSGFNGSGKSTIGQLLLCGYKKLPTALNAKRYYVVNFFPVSAADPTPFTDEAFISLSYQTDKPGVLQELTVSRASTEWSGYKRQPERNTEYVGFTVYIPKVERRDLSIYNAKSMLLGARTDLADAVTRVSRILGSPYDDVYFQDVAAHKKQGQLGVASRFGANYSENNMGFGEGRVVYTVRLLETCPAQSLIVLEEPETSLHESAQYELAKYLIDVSDRRGHQIIFSTHSSAMMSALPPEGRKLLVRRGDGVTVYDRVSSSRIKTALSAGESGHSVICVEDDFAQSLLREILRRYNKDLLSSVSVIPFGDTKAVKAAKDAIQKAGYKAIAVRDPDKGDHKADLIFKLPGQLPPEMEVFNNLKVRQALFDAYGVDFAQILVANPNLDHHRYSLNSCDKAQVSREVLESDCIRSFLDDVGDVWFAELCSDIENAIHG</sequence>
<dbReference type="PANTHER" id="PTHR43581">
    <property type="entry name" value="ATP/GTP PHOSPHATASE"/>
    <property type="match status" value="1"/>
</dbReference>
<dbReference type="AlphaFoldDB" id="A0A2A6J211"/>
<dbReference type="PANTHER" id="PTHR43581:SF2">
    <property type="entry name" value="EXCINUCLEASE ATPASE SUBUNIT"/>
    <property type="match status" value="1"/>
</dbReference>
<keyword evidence="3" id="KW-1185">Reference proteome</keyword>
<organism evidence="2 3">
    <name type="scientific">Rhizobium chutanense</name>
    <dbReference type="NCBI Taxonomy" id="2035448"/>
    <lineage>
        <taxon>Bacteria</taxon>
        <taxon>Pseudomonadati</taxon>
        <taxon>Pseudomonadota</taxon>
        <taxon>Alphaproteobacteria</taxon>
        <taxon>Hyphomicrobiales</taxon>
        <taxon>Rhizobiaceae</taxon>
        <taxon>Rhizobium/Agrobacterium group</taxon>
        <taxon>Rhizobium</taxon>
    </lineage>
</organism>
<accession>A0A2A6J211</accession>
<dbReference type="InterPro" id="IPR051396">
    <property type="entry name" value="Bact_Antivir_Def_Nuclease"/>
</dbReference>
<evidence type="ECO:0000313" key="3">
    <source>
        <dbReference type="Proteomes" id="UP000220768"/>
    </source>
</evidence>
<dbReference type="Gene3D" id="3.40.50.300">
    <property type="entry name" value="P-loop containing nucleotide triphosphate hydrolases"/>
    <property type="match status" value="1"/>
</dbReference>
<dbReference type="EMBL" id="NWSV01000055">
    <property type="protein sequence ID" value="PDT00052.1"/>
    <property type="molecule type" value="Genomic_DNA"/>
</dbReference>
<evidence type="ECO:0000259" key="1">
    <source>
        <dbReference type="Pfam" id="PF13175"/>
    </source>
</evidence>
<dbReference type="Pfam" id="PF13175">
    <property type="entry name" value="AAA_15"/>
    <property type="match status" value="1"/>
</dbReference>
<proteinExistence type="predicted"/>
<gene>
    <name evidence="2" type="ORF">CO666_32785</name>
</gene>
<comment type="caution">
    <text evidence="2">The sequence shown here is derived from an EMBL/GenBank/DDBJ whole genome shotgun (WGS) entry which is preliminary data.</text>
</comment>